<evidence type="ECO:0000313" key="6">
    <source>
        <dbReference type="EnsemblMetazoa" id="CPIJ015565-PA"/>
    </source>
</evidence>
<dbReference type="Proteomes" id="UP000002320">
    <property type="component" value="Unassembled WGS sequence"/>
</dbReference>
<accession>B0X8L7</accession>
<feature type="domain" description="SET" evidence="4">
    <location>
        <begin position="198"/>
        <end position="469"/>
    </location>
</feature>
<dbReference type="Pfam" id="PF00856">
    <property type="entry name" value="SET"/>
    <property type="match status" value="1"/>
</dbReference>
<dbReference type="EMBL" id="DS232492">
    <property type="protein sequence ID" value="EDS42609.1"/>
    <property type="molecule type" value="Genomic_DNA"/>
</dbReference>
<dbReference type="PROSITE" id="PS50280">
    <property type="entry name" value="SET"/>
    <property type="match status" value="1"/>
</dbReference>
<evidence type="ECO:0000256" key="1">
    <source>
        <dbReference type="ARBA" id="ARBA00022723"/>
    </source>
</evidence>
<dbReference type="InParanoid" id="B0X8L7"/>
<sequence>MQSSPPPDHLQSFNKKWASVLHKIYPEFTAHHVAAHVQLEPTPATAADLSVVILQMYAAMVEHFCRSGGSGAKDSSRADHICEQGSRMLDEASGGSELVNVAEVFNRSLAYAEIGGRAMFRGYELRSVLCYNLEQFGLCLRNIENALQDGEGGNLNKILMLKNFCLGHGEGQQQADGGREVEATLSHAANPIIPNVVAGIELEVSDVYGRHLVARQYFDFGDTLLIDDPYVVVADLGQQYRQCHHCLKFCTLKLVPCPDCVEVMFCSPECAKLAQQRYHRFECPILRGLYTLDKIGRMAILVARIVFTAVTGFNDDLDALREHINRIDKGVHPFMLNWTTITPAQRYAAVYGLASNKGIRDSETNNSFAIVAIFASEFMLFKSPAMASLANNRPRQDLIRELVYHHALTVGTSMRISNRDRSLGAYPLAGMINHGCCANVMRVGLPGGRVAIVATRQIAPGEQIFEDYTTNLTDAATQSERHHYLRWAYQIDCQCPGSFRPVDELTQAWEDGIARALAELTEGELKQCDRDDLAVLMERFPTWMGLLEPRFAEGAKVRDRFVQMARQLYELAFNGRPEEERYGRAGTI</sequence>
<dbReference type="PANTHER" id="PTHR47111">
    <property type="entry name" value="BCDNA.LD29892"/>
    <property type="match status" value="1"/>
</dbReference>
<reference evidence="6" key="2">
    <citation type="submission" date="2021-02" db="UniProtKB">
        <authorList>
            <consortium name="EnsemblMetazoa"/>
        </authorList>
    </citation>
    <scope>IDENTIFICATION</scope>
    <source>
        <strain evidence="6">JHB</strain>
    </source>
</reference>
<organism>
    <name type="scientific">Culex quinquefasciatus</name>
    <name type="common">Southern house mosquito</name>
    <name type="synonym">Culex pungens</name>
    <dbReference type="NCBI Taxonomy" id="7176"/>
    <lineage>
        <taxon>Eukaryota</taxon>
        <taxon>Metazoa</taxon>
        <taxon>Ecdysozoa</taxon>
        <taxon>Arthropoda</taxon>
        <taxon>Hexapoda</taxon>
        <taxon>Insecta</taxon>
        <taxon>Pterygota</taxon>
        <taxon>Neoptera</taxon>
        <taxon>Endopterygota</taxon>
        <taxon>Diptera</taxon>
        <taxon>Nematocera</taxon>
        <taxon>Culicoidea</taxon>
        <taxon>Culicidae</taxon>
        <taxon>Culicinae</taxon>
        <taxon>Culicini</taxon>
        <taxon>Culex</taxon>
        <taxon>Culex</taxon>
    </lineage>
</organism>
<keyword evidence="1" id="KW-0479">Metal-binding</keyword>
<dbReference type="GO" id="GO:0008757">
    <property type="term" value="F:S-adenosylmethionine-dependent methyltransferase activity"/>
    <property type="evidence" value="ECO:0007669"/>
    <property type="project" value="UniProtKB-ARBA"/>
</dbReference>
<dbReference type="KEGG" id="cqu:CpipJ_CPIJ015565"/>
<dbReference type="eggNOG" id="KOG2084">
    <property type="taxonomic scope" value="Eukaryota"/>
</dbReference>
<dbReference type="InterPro" id="IPR001214">
    <property type="entry name" value="SET_dom"/>
</dbReference>
<evidence type="ECO:0000259" key="4">
    <source>
        <dbReference type="PROSITE" id="PS50280"/>
    </source>
</evidence>
<dbReference type="VEuPathDB" id="VectorBase:CPIJ015565"/>
<evidence type="ECO:0000256" key="3">
    <source>
        <dbReference type="ARBA" id="ARBA00022833"/>
    </source>
</evidence>
<dbReference type="HOGENOM" id="CLU_464033_0_0_1"/>
<dbReference type="Pfam" id="PF01753">
    <property type="entry name" value="zf-MYND"/>
    <property type="match status" value="1"/>
</dbReference>
<dbReference type="GO" id="GO:0008170">
    <property type="term" value="F:N-methyltransferase activity"/>
    <property type="evidence" value="ECO:0007669"/>
    <property type="project" value="UniProtKB-ARBA"/>
</dbReference>
<name>B0X8L7_CULQU</name>
<dbReference type="PANTHER" id="PTHR47111:SF1">
    <property type="entry name" value="SET AND MYND DOMAIN-CONTAINING PROTEIN 4"/>
    <property type="match status" value="1"/>
</dbReference>
<dbReference type="InterPro" id="IPR002893">
    <property type="entry name" value="Znf_MYND"/>
</dbReference>
<dbReference type="Gene3D" id="2.170.270.10">
    <property type="entry name" value="SET domain"/>
    <property type="match status" value="1"/>
</dbReference>
<reference evidence="5" key="1">
    <citation type="submission" date="2007-03" db="EMBL/GenBank/DDBJ databases">
        <title>Annotation of Culex pipiens quinquefasciatus.</title>
        <authorList>
            <consortium name="The Broad Institute Genome Sequencing Platform"/>
            <person name="Atkinson P.W."/>
            <person name="Hemingway J."/>
            <person name="Christensen B.M."/>
            <person name="Higgs S."/>
            <person name="Kodira C."/>
            <person name="Hannick L."/>
            <person name="Megy K."/>
            <person name="O'Leary S."/>
            <person name="Pearson M."/>
            <person name="Haas B.J."/>
            <person name="Mauceli E."/>
            <person name="Wortman J.R."/>
            <person name="Lee N.H."/>
            <person name="Guigo R."/>
            <person name="Stanke M."/>
            <person name="Alvarado L."/>
            <person name="Amedeo P."/>
            <person name="Antoine C.H."/>
            <person name="Arensburger P."/>
            <person name="Bidwell S.L."/>
            <person name="Crawford M."/>
            <person name="Camaro F."/>
            <person name="Devon K."/>
            <person name="Engels R."/>
            <person name="Hammond M."/>
            <person name="Howarth C."/>
            <person name="Koehrsen M."/>
            <person name="Lawson D."/>
            <person name="Montgomery P."/>
            <person name="Nene V."/>
            <person name="Nusbaum C."/>
            <person name="Puiu D."/>
            <person name="Romero-Severson J."/>
            <person name="Severson D.W."/>
            <person name="Shumway M."/>
            <person name="Sisk P."/>
            <person name="Stolte C."/>
            <person name="Zeng Q."/>
            <person name="Eisenstadt E."/>
            <person name="Fraser-Liggett C."/>
            <person name="Strausberg R."/>
            <person name="Galagan J."/>
            <person name="Birren B."/>
            <person name="Collins F.H."/>
        </authorList>
    </citation>
    <scope>NUCLEOTIDE SEQUENCE [LARGE SCALE GENOMIC DNA]</scope>
    <source>
        <strain evidence="5">JHB</strain>
    </source>
</reference>
<dbReference type="PROSITE" id="PS01360">
    <property type="entry name" value="ZF_MYND_1"/>
    <property type="match status" value="1"/>
</dbReference>
<keyword evidence="7" id="KW-1185">Reference proteome</keyword>
<dbReference type="Gene3D" id="6.10.140.2220">
    <property type="match status" value="1"/>
</dbReference>
<dbReference type="GO" id="GO:0008276">
    <property type="term" value="F:protein methyltransferase activity"/>
    <property type="evidence" value="ECO:0007669"/>
    <property type="project" value="UniProtKB-ARBA"/>
</dbReference>
<dbReference type="GO" id="GO:0008270">
    <property type="term" value="F:zinc ion binding"/>
    <property type="evidence" value="ECO:0007669"/>
    <property type="project" value="UniProtKB-KW"/>
</dbReference>
<dbReference type="VEuPathDB" id="VectorBase:CQUJHB005348"/>
<keyword evidence="3" id="KW-0862">Zinc</keyword>
<keyword evidence="2" id="KW-0863">Zinc-finger</keyword>
<gene>
    <name evidence="6" type="primary">6049185</name>
    <name evidence="5" type="ORF">CpipJ_CPIJ015565</name>
</gene>
<evidence type="ECO:0000313" key="5">
    <source>
        <dbReference type="EMBL" id="EDS42609.1"/>
    </source>
</evidence>
<dbReference type="InterPro" id="IPR046341">
    <property type="entry name" value="SET_dom_sf"/>
</dbReference>
<dbReference type="AlphaFoldDB" id="B0X8L7"/>
<dbReference type="Gene3D" id="1.10.220.160">
    <property type="match status" value="1"/>
</dbReference>
<dbReference type="OMA" id="RADHICE"/>
<dbReference type="SUPFAM" id="SSF82199">
    <property type="entry name" value="SET domain"/>
    <property type="match status" value="1"/>
</dbReference>
<dbReference type="OrthoDB" id="1028014at2759"/>
<evidence type="ECO:0000256" key="2">
    <source>
        <dbReference type="ARBA" id="ARBA00022771"/>
    </source>
</evidence>
<protein>
    <recommendedName>
        <fullName evidence="4">SET domain-containing protein</fullName>
    </recommendedName>
</protein>
<dbReference type="SUPFAM" id="SSF144232">
    <property type="entry name" value="HIT/MYND zinc finger-like"/>
    <property type="match status" value="1"/>
</dbReference>
<dbReference type="EnsemblMetazoa" id="CPIJ015565-RA">
    <property type="protein sequence ID" value="CPIJ015565-PA"/>
    <property type="gene ID" value="CPIJ015565"/>
</dbReference>
<evidence type="ECO:0000313" key="7">
    <source>
        <dbReference type="Proteomes" id="UP000002320"/>
    </source>
</evidence>
<proteinExistence type="predicted"/>
<dbReference type="CDD" id="cd20071">
    <property type="entry name" value="SET_SMYD"/>
    <property type="match status" value="1"/>
</dbReference>